<dbReference type="EMBL" id="LXQA011457265">
    <property type="protein sequence ID" value="MCI97883.1"/>
    <property type="molecule type" value="Genomic_DNA"/>
</dbReference>
<dbReference type="Proteomes" id="UP000265520">
    <property type="component" value="Unassembled WGS sequence"/>
</dbReference>
<evidence type="ECO:0000313" key="2">
    <source>
        <dbReference type="EMBL" id="MCI97883.1"/>
    </source>
</evidence>
<feature type="compositionally biased region" description="Basic and acidic residues" evidence="1">
    <location>
        <begin position="1"/>
        <end position="11"/>
    </location>
</feature>
<feature type="non-terminal residue" evidence="2">
    <location>
        <position position="26"/>
    </location>
</feature>
<organism evidence="2 3">
    <name type="scientific">Trifolium medium</name>
    <dbReference type="NCBI Taxonomy" id="97028"/>
    <lineage>
        <taxon>Eukaryota</taxon>
        <taxon>Viridiplantae</taxon>
        <taxon>Streptophyta</taxon>
        <taxon>Embryophyta</taxon>
        <taxon>Tracheophyta</taxon>
        <taxon>Spermatophyta</taxon>
        <taxon>Magnoliopsida</taxon>
        <taxon>eudicotyledons</taxon>
        <taxon>Gunneridae</taxon>
        <taxon>Pentapetalae</taxon>
        <taxon>rosids</taxon>
        <taxon>fabids</taxon>
        <taxon>Fabales</taxon>
        <taxon>Fabaceae</taxon>
        <taxon>Papilionoideae</taxon>
        <taxon>50 kb inversion clade</taxon>
        <taxon>NPAAA clade</taxon>
        <taxon>Hologalegina</taxon>
        <taxon>IRL clade</taxon>
        <taxon>Trifolieae</taxon>
        <taxon>Trifolium</taxon>
    </lineage>
</organism>
<proteinExistence type="predicted"/>
<sequence length="26" mass="2905">MSHSNLDRDTNLHLLPTTIARPASFP</sequence>
<name>A0A392WDW4_9FABA</name>
<feature type="region of interest" description="Disordered" evidence="1">
    <location>
        <begin position="1"/>
        <end position="26"/>
    </location>
</feature>
<dbReference type="AlphaFoldDB" id="A0A392WDW4"/>
<accession>A0A392WDW4</accession>
<protein>
    <submittedName>
        <fullName evidence="2">Uncharacterized protein</fullName>
    </submittedName>
</protein>
<comment type="caution">
    <text evidence="2">The sequence shown here is derived from an EMBL/GenBank/DDBJ whole genome shotgun (WGS) entry which is preliminary data.</text>
</comment>
<keyword evidence="3" id="KW-1185">Reference proteome</keyword>
<evidence type="ECO:0000256" key="1">
    <source>
        <dbReference type="SAM" id="MobiDB-lite"/>
    </source>
</evidence>
<evidence type="ECO:0000313" key="3">
    <source>
        <dbReference type="Proteomes" id="UP000265520"/>
    </source>
</evidence>
<reference evidence="2 3" key="1">
    <citation type="journal article" date="2018" name="Front. Plant Sci.">
        <title>Red Clover (Trifolium pratense) and Zigzag Clover (T. medium) - A Picture of Genomic Similarities and Differences.</title>
        <authorList>
            <person name="Dluhosova J."/>
            <person name="Istvanek J."/>
            <person name="Nedelnik J."/>
            <person name="Repkova J."/>
        </authorList>
    </citation>
    <scope>NUCLEOTIDE SEQUENCE [LARGE SCALE GENOMIC DNA]</scope>
    <source>
        <strain evidence="3">cv. 10/8</strain>
        <tissue evidence="2">Leaf</tissue>
    </source>
</reference>